<dbReference type="EMBL" id="CAFBMZ010000014">
    <property type="protein sequence ID" value="CAB4919576.1"/>
    <property type="molecule type" value="Genomic_DNA"/>
</dbReference>
<evidence type="ECO:0000259" key="8">
    <source>
        <dbReference type="Pfam" id="PF07730"/>
    </source>
</evidence>
<evidence type="ECO:0000313" key="9">
    <source>
        <dbReference type="EMBL" id="CAB4919576.1"/>
    </source>
</evidence>
<accession>A0A6J7HM89</accession>
<sequence length="160" mass="17726">MSENQRVKLAQELHDGIAQDLVGLGYFVDSLIGKEGTAPDMRAELRTLRFRLIELIEKVRAEMHNLRLDSPPLESEFEPSINYELSKIFAELIRNVQQHSDATSLTISVHDNGHGGAQPKSDHFGLLGIQERVKNLSGSLEVNSESDGTRVAITIPLISP</sequence>
<dbReference type="CDD" id="cd16917">
    <property type="entry name" value="HATPase_UhpB-NarQ-NarX-like"/>
    <property type="match status" value="1"/>
</dbReference>
<keyword evidence="5" id="KW-0547">Nucleotide-binding</keyword>
<dbReference type="InterPro" id="IPR050482">
    <property type="entry name" value="Sensor_HK_TwoCompSys"/>
</dbReference>
<dbReference type="GO" id="GO:0000155">
    <property type="term" value="F:phosphorelay sensor kinase activity"/>
    <property type="evidence" value="ECO:0007669"/>
    <property type="project" value="InterPro"/>
</dbReference>
<evidence type="ECO:0000256" key="1">
    <source>
        <dbReference type="ARBA" id="ARBA00000085"/>
    </source>
</evidence>
<reference evidence="9" key="1">
    <citation type="submission" date="2020-05" db="EMBL/GenBank/DDBJ databases">
        <authorList>
            <person name="Chiriac C."/>
            <person name="Salcher M."/>
            <person name="Ghai R."/>
            <person name="Kavagutti S V."/>
        </authorList>
    </citation>
    <scope>NUCLEOTIDE SEQUENCE</scope>
</reference>
<dbReference type="InterPro" id="IPR036890">
    <property type="entry name" value="HATPase_C_sf"/>
</dbReference>
<keyword evidence="7" id="KW-0067">ATP-binding</keyword>
<evidence type="ECO:0000256" key="3">
    <source>
        <dbReference type="ARBA" id="ARBA00022553"/>
    </source>
</evidence>
<dbReference type="AlphaFoldDB" id="A0A6J7HM89"/>
<evidence type="ECO:0000256" key="4">
    <source>
        <dbReference type="ARBA" id="ARBA00022679"/>
    </source>
</evidence>
<dbReference type="GO" id="GO:0046983">
    <property type="term" value="F:protein dimerization activity"/>
    <property type="evidence" value="ECO:0007669"/>
    <property type="project" value="InterPro"/>
</dbReference>
<evidence type="ECO:0000256" key="2">
    <source>
        <dbReference type="ARBA" id="ARBA00012438"/>
    </source>
</evidence>
<dbReference type="PANTHER" id="PTHR24421:SF10">
    <property type="entry name" value="NITRATE_NITRITE SENSOR PROTEIN NARQ"/>
    <property type="match status" value="1"/>
</dbReference>
<keyword evidence="6" id="KW-0418">Kinase</keyword>
<dbReference type="PANTHER" id="PTHR24421">
    <property type="entry name" value="NITRATE/NITRITE SENSOR PROTEIN NARX-RELATED"/>
    <property type="match status" value="1"/>
</dbReference>
<dbReference type="InterPro" id="IPR011712">
    <property type="entry name" value="Sig_transdc_His_kin_sub3_dim/P"/>
</dbReference>
<proteinExistence type="predicted"/>
<evidence type="ECO:0000256" key="5">
    <source>
        <dbReference type="ARBA" id="ARBA00022741"/>
    </source>
</evidence>
<dbReference type="GO" id="GO:0005524">
    <property type="term" value="F:ATP binding"/>
    <property type="evidence" value="ECO:0007669"/>
    <property type="project" value="UniProtKB-KW"/>
</dbReference>
<dbReference type="GO" id="GO:0016020">
    <property type="term" value="C:membrane"/>
    <property type="evidence" value="ECO:0007669"/>
    <property type="project" value="InterPro"/>
</dbReference>
<organism evidence="9">
    <name type="scientific">freshwater metagenome</name>
    <dbReference type="NCBI Taxonomy" id="449393"/>
    <lineage>
        <taxon>unclassified sequences</taxon>
        <taxon>metagenomes</taxon>
        <taxon>ecological metagenomes</taxon>
    </lineage>
</organism>
<evidence type="ECO:0000256" key="7">
    <source>
        <dbReference type="ARBA" id="ARBA00022840"/>
    </source>
</evidence>
<dbReference type="Gene3D" id="3.30.565.10">
    <property type="entry name" value="Histidine kinase-like ATPase, C-terminal domain"/>
    <property type="match status" value="1"/>
</dbReference>
<keyword evidence="3" id="KW-0597">Phosphoprotein</keyword>
<evidence type="ECO:0000256" key="6">
    <source>
        <dbReference type="ARBA" id="ARBA00022777"/>
    </source>
</evidence>
<dbReference type="SUPFAM" id="SSF55874">
    <property type="entry name" value="ATPase domain of HSP90 chaperone/DNA topoisomerase II/histidine kinase"/>
    <property type="match status" value="1"/>
</dbReference>
<comment type="catalytic activity">
    <reaction evidence="1">
        <text>ATP + protein L-histidine = ADP + protein N-phospho-L-histidine.</text>
        <dbReference type="EC" id="2.7.13.3"/>
    </reaction>
</comment>
<dbReference type="Pfam" id="PF07730">
    <property type="entry name" value="HisKA_3"/>
    <property type="match status" value="1"/>
</dbReference>
<keyword evidence="4" id="KW-0808">Transferase</keyword>
<protein>
    <recommendedName>
        <fullName evidence="2">histidine kinase</fullName>
        <ecNumber evidence="2">2.7.13.3</ecNumber>
    </recommendedName>
</protein>
<feature type="domain" description="Signal transduction histidine kinase subgroup 3 dimerisation and phosphoacceptor" evidence="8">
    <location>
        <begin position="6"/>
        <end position="67"/>
    </location>
</feature>
<dbReference type="EC" id="2.7.13.3" evidence="2"/>
<name>A0A6J7HM89_9ZZZZ</name>
<gene>
    <name evidence="9" type="ORF">UFOPK3684_00318</name>
</gene>